<name>A0A3L6RVH8_PANMI</name>
<gene>
    <name evidence="2" type="ORF">C2845_PM11G16830</name>
</gene>
<dbReference type="OrthoDB" id="10031169at2759"/>
<feature type="domain" description="ERAP1-like C-terminal" evidence="1">
    <location>
        <begin position="3"/>
        <end position="86"/>
    </location>
</feature>
<dbReference type="InterPro" id="IPR024571">
    <property type="entry name" value="ERAP1-like_C_dom"/>
</dbReference>
<sequence length="94" mass="10685">MNALLRGALLTALAEFGHEATINEAVRRFNVFLEDRETPFLPPDVQNAAYVALMQTVNKSNKTGYESLLKIYREIDLSQEKVRVLGGFDFFFTI</sequence>
<dbReference type="STRING" id="4540.A0A3L6RVH8"/>
<dbReference type="Pfam" id="PF11838">
    <property type="entry name" value="ERAP1_C"/>
    <property type="match status" value="1"/>
</dbReference>
<comment type="caution">
    <text evidence="2">The sequence shown here is derived from an EMBL/GenBank/DDBJ whole genome shotgun (WGS) entry which is preliminary data.</text>
</comment>
<dbReference type="Proteomes" id="UP000275267">
    <property type="component" value="Unassembled WGS sequence"/>
</dbReference>
<organism evidence="2 3">
    <name type="scientific">Panicum miliaceum</name>
    <name type="common">Proso millet</name>
    <name type="synonym">Broomcorn millet</name>
    <dbReference type="NCBI Taxonomy" id="4540"/>
    <lineage>
        <taxon>Eukaryota</taxon>
        <taxon>Viridiplantae</taxon>
        <taxon>Streptophyta</taxon>
        <taxon>Embryophyta</taxon>
        <taxon>Tracheophyta</taxon>
        <taxon>Spermatophyta</taxon>
        <taxon>Magnoliopsida</taxon>
        <taxon>Liliopsida</taxon>
        <taxon>Poales</taxon>
        <taxon>Poaceae</taxon>
        <taxon>PACMAD clade</taxon>
        <taxon>Panicoideae</taxon>
        <taxon>Panicodae</taxon>
        <taxon>Paniceae</taxon>
        <taxon>Panicinae</taxon>
        <taxon>Panicum</taxon>
        <taxon>Panicum sect. Panicum</taxon>
    </lineage>
</organism>
<dbReference type="Gene3D" id="1.25.50.20">
    <property type="match status" value="1"/>
</dbReference>
<evidence type="ECO:0000259" key="1">
    <source>
        <dbReference type="Pfam" id="PF11838"/>
    </source>
</evidence>
<dbReference type="EMBL" id="PQIB02000007">
    <property type="protein sequence ID" value="RLN09792.1"/>
    <property type="molecule type" value="Genomic_DNA"/>
</dbReference>
<keyword evidence="3" id="KW-1185">Reference proteome</keyword>
<evidence type="ECO:0000313" key="2">
    <source>
        <dbReference type="EMBL" id="RLN09792.1"/>
    </source>
</evidence>
<reference evidence="3" key="1">
    <citation type="journal article" date="2019" name="Nat. Commun.">
        <title>The genome of broomcorn millet.</title>
        <authorList>
            <person name="Zou C."/>
            <person name="Miki D."/>
            <person name="Li D."/>
            <person name="Tang Q."/>
            <person name="Xiao L."/>
            <person name="Rajput S."/>
            <person name="Deng P."/>
            <person name="Jia W."/>
            <person name="Huang R."/>
            <person name="Zhang M."/>
            <person name="Sun Y."/>
            <person name="Hu J."/>
            <person name="Fu X."/>
            <person name="Schnable P.S."/>
            <person name="Li F."/>
            <person name="Zhang H."/>
            <person name="Feng B."/>
            <person name="Zhu X."/>
            <person name="Liu R."/>
            <person name="Schnable J.C."/>
            <person name="Zhu J.-K."/>
            <person name="Zhang H."/>
        </authorList>
    </citation>
    <scope>NUCLEOTIDE SEQUENCE [LARGE SCALE GENOMIC DNA]</scope>
</reference>
<dbReference type="AlphaFoldDB" id="A0A3L6RVH8"/>
<proteinExistence type="predicted"/>
<accession>A0A3L6RVH8</accession>
<protein>
    <recommendedName>
        <fullName evidence="1">ERAP1-like C-terminal domain-containing protein</fullName>
    </recommendedName>
</protein>
<evidence type="ECO:0000313" key="3">
    <source>
        <dbReference type="Proteomes" id="UP000275267"/>
    </source>
</evidence>